<dbReference type="Proteomes" id="UP000713222">
    <property type="component" value="Unassembled WGS sequence"/>
</dbReference>
<accession>A0A964XRM0</accession>
<name>A0A964XRM0_9PROT</name>
<dbReference type="EMBL" id="RGET01000002">
    <property type="protein sequence ID" value="NBN87541.1"/>
    <property type="molecule type" value="Genomic_DNA"/>
</dbReference>
<organism evidence="1 2">
    <name type="scientific">Candidatus Fonsibacter lacus</name>
    <dbReference type="NCBI Taxonomy" id="2576439"/>
    <lineage>
        <taxon>Bacteria</taxon>
        <taxon>Pseudomonadati</taxon>
        <taxon>Pseudomonadota</taxon>
        <taxon>Alphaproteobacteria</taxon>
        <taxon>Candidatus Pelagibacterales</taxon>
        <taxon>Candidatus Pelagibacterales incertae sedis</taxon>
        <taxon>Candidatus Fonsibacter</taxon>
    </lineage>
</organism>
<protein>
    <submittedName>
        <fullName evidence="1">Uncharacterized protein</fullName>
    </submittedName>
</protein>
<evidence type="ECO:0000313" key="1">
    <source>
        <dbReference type="EMBL" id="NBN87541.1"/>
    </source>
</evidence>
<dbReference type="AlphaFoldDB" id="A0A964XRM0"/>
<sequence length="155" mass="18038">MAVQVRATYKLTGWNSTQLKLRIPAILTAYDKVIYPQFKQEMKTVRYDWEPTWPAGHPKAGKPRITHRRNGEKVTTPRNIVDLGKLMNSQERIRSSATQLVYRWNAPYSALVLTGYTTNRGSVVRPRNWIQPALEAVPLDQFFAREWRRLASNRL</sequence>
<evidence type="ECO:0000313" key="2">
    <source>
        <dbReference type="Proteomes" id="UP000713222"/>
    </source>
</evidence>
<gene>
    <name evidence="1" type="ORF">EBV32_00380</name>
</gene>
<comment type="caution">
    <text evidence="1">The sequence shown here is derived from an EMBL/GenBank/DDBJ whole genome shotgun (WGS) entry which is preliminary data.</text>
</comment>
<proteinExistence type="predicted"/>
<reference evidence="1" key="1">
    <citation type="submission" date="2018-10" db="EMBL/GenBank/DDBJ databases">
        <title>Iterative Subtractive Binning of Freshwater Chronoseries Metagenomes Recovers Nearly Complete Genomes from over Four Hundred Novel Species.</title>
        <authorList>
            <person name="Rodriguez-R L.M."/>
            <person name="Tsementzi D."/>
            <person name="Luo C."/>
            <person name="Konstantinidis K.T."/>
        </authorList>
    </citation>
    <scope>NUCLEOTIDE SEQUENCE</scope>
    <source>
        <strain evidence="1">WB7_6_001</strain>
    </source>
</reference>